<dbReference type="EMBL" id="CP133648">
    <property type="protein sequence ID" value="WNE85137.1"/>
    <property type="molecule type" value="Genomic_DNA"/>
</dbReference>
<keyword evidence="2" id="KW-0547">Nucleotide-binding</keyword>
<evidence type="ECO:0000259" key="1">
    <source>
        <dbReference type="Pfam" id="PF13476"/>
    </source>
</evidence>
<name>A0AAF0VC98_BIFAD</name>
<dbReference type="InterPro" id="IPR027417">
    <property type="entry name" value="P-loop_NTPase"/>
</dbReference>
<keyword evidence="2" id="KW-0067">ATP-binding</keyword>
<gene>
    <name evidence="2" type="ORF">B0703_09175</name>
</gene>
<dbReference type="Gene3D" id="3.40.50.300">
    <property type="entry name" value="P-loop containing nucleotide triphosphate hydrolases"/>
    <property type="match status" value="1"/>
</dbReference>
<dbReference type="GO" id="GO:0016887">
    <property type="term" value="F:ATP hydrolysis activity"/>
    <property type="evidence" value="ECO:0007669"/>
    <property type="project" value="InterPro"/>
</dbReference>
<organism evidence="2 3">
    <name type="scientific">Bifidobacterium adolescentis</name>
    <dbReference type="NCBI Taxonomy" id="1680"/>
    <lineage>
        <taxon>Bacteria</taxon>
        <taxon>Bacillati</taxon>
        <taxon>Actinomycetota</taxon>
        <taxon>Actinomycetes</taxon>
        <taxon>Bifidobacteriales</taxon>
        <taxon>Bifidobacteriaceae</taxon>
        <taxon>Bifidobacterium</taxon>
    </lineage>
</organism>
<dbReference type="Pfam" id="PF13476">
    <property type="entry name" value="AAA_23"/>
    <property type="match status" value="1"/>
</dbReference>
<sequence length="478" mass="52415">MVRLESLTLVNVKNTEEGSIVFRDLPSGGSITGIYGQNGSGKTSVITALQCLRYLMSGWPLPSECGTGLVGQGSESASITAVFSTDLGEVTYGLHAQPTDDGKTQVSREVIELRAAKDGGNGQGRRQTLLDHAVSEGELGLLDSTMSPANKWGSLKSVRKADARFRQEETLAWSQCRSFVFSNSFMGILAAIDAEISKNDALPKMKMAARDMNRQLIAVLKALSEHARLNMRVMSTREGASVAFGYVPIEHGSNFDVLDIGRPVVVPEDLRSTIEQMVEQSNMVLPTVVPNLQLECDMQEAVTEDKQPGVRVFLKSVRKIEGREVHIPFWAESEGIKRIVGMLSLLTRMFNEPDACIAIDEIDAGVFEILLGNILRVLAERGRGQLIFTAHNLRVLEVLPSKAIVFSTSNPKNRFLSIKGVRDTSNLRDMYIRSVNINDQPEELAPRISTSRVAVAFNKAGRVASSHPGISLPKHQRR</sequence>
<reference evidence="2" key="1">
    <citation type="journal article" date="2016" name="Sci. Rep.">
        <title>Evaluation of genetic diversity among strains of the human gut commensal Bifidobacterium adolescentis.</title>
        <authorList>
            <person name="Duranti S."/>
            <person name="Milani C."/>
            <person name="Lugli G.A."/>
            <person name="Mancabelli L."/>
            <person name="Turroni F."/>
            <person name="Ferrario C."/>
            <person name="Mangifesta M."/>
            <person name="Viappiani A."/>
            <person name="Sanchez B."/>
            <person name="Margolles A."/>
            <person name="van Sinderen D."/>
            <person name="Ventura M."/>
        </authorList>
    </citation>
    <scope>NUCLEOTIDE SEQUENCE</scope>
    <source>
        <strain evidence="2">703B</strain>
    </source>
</reference>
<reference evidence="2" key="2">
    <citation type="submission" date="2023-09" db="EMBL/GenBank/DDBJ databases">
        <title>Ecological and genomic based identification of the Bifidobacterium adolescentis prototype of the healthy human gut microbiota.</title>
        <authorList>
            <person name="Lugli G.A."/>
            <person name="Argentini C."/>
            <person name="Tarracchini C."/>
            <person name="Fontana F."/>
            <person name="Alessandri G."/>
            <person name="Mancabelli L."/>
            <person name="Milani C."/>
            <person name="Turroni F."/>
            <person name="Ventura M."/>
        </authorList>
    </citation>
    <scope>NUCLEOTIDE SEQUENCE</scope>
    <source>
        <strain evidence="2">703B</strain>
    </source>
</reference>
<feature type="domain" description="Rad50/SbcC-type AAA" evidence="1">
    <location>
        <begin position="6"/>
        <end position="50"/>
    </location>
</feature>
<dbReference type="GO" id="GO:0005524">
    <property type="term" value="F:ATP binding"/>
    <property type="evidence" value="ECO:0007669"/>
    <property type="project" value="UniProtKB-KW"/>
</dbReference>
<dbReference type="InterPro" id="IPR038729">
    <property type="entry name" value="Rad50/SbcC_AAA"/>
</dbReference>
<dbReference type="Proteomes" id="UP000193179">
    <property type="component" value="Chromosome"/>
</dbReference>
<proteinExistence type="predicted"/>
<evidence type="ECO:0000313" key="3">
    <source>
        <dbReference type="Proteomes" id="UP000193179"/>
    </source>
</evidence>
<dbReference type="PANTHER" id="PTHR40396">
    <property type="entry name" value="ATPASE-LIKE PROTEIN"/>
    <property type="match status" value="1"/>
</dbReference>
<dbReference type="AlphaFoldDB" id="A0AAF0VC98"/>
<dbReference type="RefSeq" id="WP_085346897.1">
    <property type="nucleotide sequence ID" value="NZ_CP133648.1"/>
</dbReference>
<dbReference type="SUPFAM" id="SSF52540">
    <property type="entry name" value="P-loop containing nucleoside triphosphate hydrolases"/>
    <property type="match status" value="1"/>
</dbReference>
<dbReference type="GO" id="GO:0006302">
    <property type="term" value="P:double-strand break repair"/>
    <property type="evidence" value="ECO:0007669"/>
    <property type="project" value="InterPro"/>
</dbReference>
<accession>A0AAF0VC98</accession>
<evidence type="ECO:0000313" key="2">
    <source>
        <dbReference type="EMBL" id="WNE85137.1"/>
    </source>
</evidence>
<protein>
    <submittedName>
        <fullName evidence="2">ATP-binding protein</fullName>
    </submittedName>
</protein>
<dbReference type="PANTHER" id="PTHR40396:SF1">
    <property type="entry name" value="ATPASE AAA-TYPE CORE DOMAIN-CONTAINING PROTEIN"/>
    <property type="match status" value="1"/>
</dbReference>